<evidence type="ECO:0000313" key="3">
    <source>
        <dbReference type="Proteomes" id="UP001172083"/>
    </source>
</evidence>
<evidence type="ECO:0000313" key="2">
    <source>
        <dbReference type="EMBL" id="MDN5213762.1"/>
    </source>
</evidence>
<name>A0ABT8L7M7_9BACT</name>
<keyword evidence="3" id="KW-1185">Reference proteome</keyword>
<proteinExistence type="predicted"/>
<comment type="caution">
    <text evidence="2">The sequence shown here is derived from an EMBL/GenBank/DDBJ whole genome shotgun (WGS) entry which is preliminary data.</text>
</comment>
<sequence>MKTLVFFIFFISFFYRIHAQQHSEFGLQVQANAATQLVKNPAVPNDGTFSWTFIKTWGIGVYRNHHFNDRLALRNRLIYSQKGFKHNAQYAIGPGYPLKDISSRYRLHYVSIDKLIQYNIGKSDSKPYIIGGIRGDVLISDNMPEQFGNPQGTQPIKRGDFRPLGLGGIAGMGIKLHQRMILQGDLNFDILPTLKQPDAAIRNWMWSLSLGFNLIGSDS</sequence>
<dbReference type="RefSeq" id="WP_346759100.1">
    <property type="nucleotide sequence ID" value="NZ_JAUJEB010000003.1"/>
</dbReference>
<feature type="domain" description="Outer membrane protein beta-barrel" evidence="1">
    <location>
        <begin position="60"/>
        <end position="188"/>
    </location>
</feature>
<protein>
    <submittedName>
        <fullName evidence="2">Outer membrane beta-barrel protein</fullName>
    </submittedName>
</protein>
<reference evidence="2" key="1">
    <citation type="submission" date="2023-06" db="EMBL/GenBank/DDBJ databases">
        <title>Genomic of Agaribacillus aureum.</title>
        <authorList>
            <person name="Wang G."/>
        </authorList>
    </citation>
    <scope>NUCLEOTIDE SEQUENCE</scope>
    <source>
        <strain evidence="2">BMA12</strain>
    </source>
</reference>
<accession>A0ABT8L7M7</accession>
<evidence type="ECO:0000259" key="1">
    <source>
        <dbReference type="Pfam" id="PF13568"/>
    </source>
</evidence>
<organism evidence="2 3">
    <name type="scientific">Agaribacillus aureus</name>
    <dbReference type="NCBI Taxonomy" id="3051825"/>
    <lineage>
        <taxon>Bacteria</taxon>
        <taxon>Pseudomonadati</taxon>
        <taxon>Bacteroidota</taxon>
        <taxon>Cytophagia</taxon>
        <taxon>Cytophagales</taxon>
        <taxon>Splendidivirgaceae</taxon>
        <taxon>Agaribacillus</taxon>
    </lineage>
</organism>
<dbReference type="Proteomes" id="UP001172083">
    <property type="component" value="Unassembled WGS sequence"/>
</dbReference>
<dbReference type="InterPro" id="IPR025665">
    <property type="entry name" value="Beta-barrel_OMP_2"/>
</dbReference>
<dbReference type="EMBL" id="JAUJEB010000003">
    <property type="protein sequence ID" value="MDN5213762.1"/>
    <property type="molecule type" value="Genomic_DNA"/>
</dbReference>
<gene>
    <name evidence="2" type="ORF">QQ020_16940</name>
</gene>
<dbReference type="Pfam" id="PF13568">
    <property type="entry name" value="OMP_b-brl_2"/>
    <property type="match status" value="1"/>
</dbReference>